<keyword evidence="4 8" id="KW-0408">Iron</keyword>
<feature type="domain" description="Aconitase/3-isopropylmalate dehydratase large subunit alpha/beta/alpha" evidence="9">
    <location>
        <begin position="88"/>
        <end position="513"/>
    </location>
</feature>
<comment type="cofactor">
    <cofactor evidence="8">
        <name>[4Fe-4S] cluster</name>
        <dbReference type="ChEBI" id="CHEBI:49883"/>
    </cofactor>
    <text evidence="8">Binds 1 [4Fe-4S] cluster per subunit.</text>
</comment>
<dbReference type="PROSITE" id="PS01244">
    <property type="entry name" value="ACONITASE_2"/>
    <property type="match status" value="1"/>
</dbReference>
<evidence type="ECO:0000256" key="7">
    <source>
        <dbReference type="ARBA" id="ARBA00023239"/>
    </source>
</evidence>
<name>A0ABR4FPP4_9EURO</name>
<evidence type="ECO:0000256" key="1">
    <source>
        <dbReference type="ARBA" id="ARBA00004173"/>
    </source>
</evidence>
<evidence type="ECO:0000256" key="4">
    <source>
        <dbReference type="ARBA" id="ARBA00023004"/>
    </source>
</evidence>
<keyword evidence="12" id="KW-1185">Reference proteome</keyword>
<proteinExistence type="inferred from homology"/>
<dbReference type="InterPro" id="IPR006248">
    <property type="entry name" value="Aconitase_mito-like"/>
</dbReference>
<dbReference type="InterPro" id="IPR001030">
    <property type="entry name" value="Acoase/IPM_deHydtase_lsu_aba"/>
</dbReference>
<protein>
    <recommendedName>
        <fullName evidence="8">Aconitate hydratase, mitochondrial</fullName>
        <shortName evidence="8">Aconitase</shortName>
        <ecNumber evidence="8">4.2.1.-</ecNumber>
    </recommendedName>
</protein>
<dbReference type="Gene3D" id="3.20.19.10">
    <property type="entry name" value="Aconitase, domain 4"/>
    <property type="match status" value="1"/>
</dbReference>
<dbReference type="Proteomes" id="UP001610563">
    <property type="component" value="Unassembled WGS sequence"/>
</dbReference>
<dbReference type="Pfam" id="PF00330">
    <property type="entry name" value="Aconitase"/>
    <property type="match status" value="1"/>
</dbReference>
<dbReference type="Gene3D" id="3.30.499.10">
    <property type="entry name" value="Aconitase, domain 3"/>
    <property type="match status" value="2"/>
</dbReference>
<comment type="subcellular location">
    <subcellularLocation>
        <location evidence="1 8">Mitochondrion</location>
    </subcellularLocation>
</comment>
<dbReference type="SUPFAM" id="SSF53732">
    <property type="entry name" value="Aconitase iron-sulfur domain"/>
    <property type="match status" value="1"/>
</dbReference>
<dbReference type="Pfam" id="PF00694">
    <property type="entry name" value="Aconitase_C"/>
    <property type="match status" value="1"/>
</dbReference>
<dbReference type="PANTHER" id="PTHR43160:SF2">
    <property type="entry name" value="HOMOCITRATE DEHYDRATASE, MITOCHONDRIAL"/>
    <property type="match status" value="1"/>
</dbReference>
<dbReference type="InterPro" id="IPR036008">
    <property type="entry name" value="Aconitase_4Fe-4S_dom"/>
</dbReference>
<keyword evidence="6 8" id="KW-0496">Mitochondrion</keyword>
<keyword evidence="5 8" id="KW-0411">Iron-sulfur</keyword>
<dbReference type="PRINTS" id="PR00415">
    <property type="entry name" value="ACONITASE"/>
</dbReference>
<dbReference type="EC" id="4.2.1.-" evidence="8"/>
<dbReference type="PANTHER" id="PTHR43160">
    <property type="entry name" value="ACONITATE HYDRATASE B"/>
    <property type="match status" value="1"/>
</dbReference>
<dbReference type="InterPro" id="IPR018136">
    <property type="entry name" value="Aconitase_4Fe-4S_BS"/>
</dbReference>
<dbReference type="InterPro" id="IPR050926">
    <property type="entry name" value="Aconitase/IPM_isomerase"/>
</dbReference>
<accession>A0ABR4FPP4</accession>
<dbReference type="InterPro" id="IPR015928">
    <property type="entry name" value="Aconitase/3IPM_dehydase_swvl"/>
</dbReference>
<keyword evidence="3 8" id="KW-0809">Transit peptide</keyword>
<organism evidence="11 12">
    <name type="scientific">Aspergillus keveii</name>
    <dbReference type="NCBI Taxonomy" id="714993"/>
    <lineage>
        <taxon>Eukaryota</taxon>
        <taxon>Fungi</taxon>
        <taxon>Dikarya</taxon>
        <taxon>Ascomycota</taxon>
        <taxon>Pezizomycotina</taxon>
        <taxon>Eurotiomycetes</taxon>
        <taxon>Eurotiomycetidae</taxon>
        <taxon>Eurotiales</taxon>
        <taxon>Aspergillaceae</taxon>
        <taxon>Aspergillus</taxon>
        <taxon>Aspergillus subgen. Nidulantes</taxon>
    </lineage>
</organism>
<dbReference type="InterPro" id="IPR015931">
    <property type="entry name" value="Acnase/IPM_dHydase_lsu_aba_1/3"/>
</dbReference>
<dbReference type="NCBIfam" id="TIGR01340">
    <property type="entry name" value="aconitase_mito"/>
    <property type="match status" value="1"/>
</dbReference>
<evidence type="ECO:0000259" key="10">
    <source>
        <dbReference type="Pfam" id="PF00694"/>
    </source>
</evidence>
<evidence type="ECO:0000256" key="3">
    <source>
        <dbReference type="ARBA" id="ARBA00022946"/>
    </source>
</evidence>
<comment type="similarity">
    <text evidence="8">Belongs to the aconitase/IPM isomerase family.</text>
</comment>
<evidence type="ECO:0000256" key="5">
    <source>
        <dbReference type="ARBA" id="ARBA00023014"/>
    </source>
</evidence>
<evidence type="ECO:0000313" key="12">
    <source>
        <dbReference type="Proteomes" id="UP001610563"/>
    </source>
</evidence>
<sequence>MLRQIVGQRASLRTLAPCLRRGLATASDSTPASSRMPPYPKIVRNLEQVRKVLGSQRALTLAEKILYSHLANPEESLLTGTNNGRDIRGQADLKLKPDRVAMQDASAQMALLQFMSCGLPSTAVPASIHCDHMIVGERGADTDLPASIEGNREVFDFLESASKRYGIEFWPPGAGIIHQSVLENYSAPGLMMLGTDSHTPNAGGLGAIAIGVGGADAVDALVDAPWELKAPRILGVRLEGRLQGWASPKDIILHLAGKLTVRGGTGFVIEYHGPGVETLSCTGMATICNMGAEVGATTSLFPFSPAHIPYLQATHRGDVAEAAAKIAAGGPSSLLRADTNAEYDQLITIDLSTLEPHINGPFTPDLSVPLSRFAETVREKNWPETFGAGLIGSCTNSSYEDMTRAEHLVKQATAAGLKPKADLFITPGSEQIRATLDRDQTLSTFSSAGGTVLANACGPCIGQWKRTDNIPKGEDNAIFTSYNRNFPGRNDGNRRTMNFLASPELVTALTYAGTTTFNPMTDSIPTPSGTAFRFEPPTGSDLPSKGFEAGNPDFQPSAPVPNASIDVKVSPTSSRLALLEPFPPFPKGDLQNLSVLYKVRGQCTTDTISAAGPWLKYKGHLPNISANTLIGAVNAATGETNVAYDEDGSTHSIPDLAAKWKAQGREWLVVAEDNYGEGSAREHAALQPRYLGGRVILAKSFARIHETNLKKQGVVPLTFADKADYDKIDANDLVRTEGLYETLKNGGKGEITVRVTKKKTGEEVIIPVKHTLSADQSSFILAGSALNVLSKKQ</sequence>
<dbReference type="InterPro" id="IPR000573">
    <property type="entry name" value="AconitaseA/IPMdHydase_ssu_swvl"/>
</dbReference>
<reference evidence="11 12" key="1">
    <citation type="submission" date="2024-07" db="EMBL/GenBank/DDBJ databases">
        <title>Section-level genome sequencing and comparative genomics of Aspergillus sections Usti and Cavernicolus.</title>
        <authorList>
            <consortium name="Lawrence Berkeley National Laboratory"/>
            <person name="Nybo J.L."/>
            <person name="Vesth T.C."/>
            <person name="Theobald S."/>
            <person name="Frisvad J.C."/>
            <person name="Larsen T.O."/>
            <person name="Kjaerboelling I."/>
            <person name="Rothschild-Mancinelli K."/>
            <person name="Lyhne E.K."/>
            <person name="Kogle M.E."/>
            <person name="Barry K."/>
            <person name="Clum A."/>
            <person name="Na H."/>
            <person name="Ledsgaard L."/>
            <person name="Lin J."/>
            <person name="Lipzen A."/>
            <person name="Kuo A."/>
            <person name="Riley R."/>
            <person name="Mondo S."/>
            <person name="Labutti K."/>
            <person name="Haridas S."/>
            <person name="Pangalinan J."/>
            <person name="Salamov A.A."/>
            <person name="Simmons B.A."/>
            <person name="Magnuson J.K."/>
            <person name="Chen J."/>
            <person name="Drula E."/>
            <person name="Henrissat B."/>
            <person name="Wiebenga A."/>
            <person name="Lubbers R.J."/>
            <person name="Gomes A.C."/>
            <person name="Makela M.R."/>
            <person name="Stajich J."/>
            <person name="Grigoriev I.V."/>
            <person name="Mortensen U.H."/>
            <person name="De Vries R.P."/>
            <person name="Baker S.E."/>
            <person name="Andersen M.R."/>
        </authorList>
    </citation>
    <scope>NUCLEOTIDE SEQUENCE [LARGE SCALE GENOMIC DNA]</scope>
    <source>
        <strain evidence="11 12">CBS 209.92</strain>
    </source>
</reference>
<dbReference type="NCBIfam" id="NF005558">
    <property type="entry name" value="PRK07229.1"/>
    <property type="match status" value="1"/>
</dbReference>
<feature type="domain" description="Aconitase A/isopropylmalate dehydratase small subunit swivel" evidence="10">
    <location>
        <begin position="595"/>
        <end position="721"/>
    </location>
</feature>
<dbReference type="InterPro" id="IPR015932">
    <property type="entry name" value="Aconitase_dom2"/>
</dbReference>
<dbReference type="EMBL" id="JBFTWV010000151">
    <property type="protein sequence ID" value="KAL2785210.1"/>
    <property type="molecule type" value="Genomic_DNA"/>
</dbReference>
<dbReference type="Gene3D" id="3.40.1060.10">
    <property type="entry name" value="Aconitase, Domain 2"/>
    <property type="match status" value="1"/>
</dbReference>
<evidence type="ECO:0000313" key="11">
    <source>
        <dbReference type="EMBL" id="KAL2785210.1"/>
    </source>
</evidence>
<evidence type="ECO:0000259" key="9">
    <source>
        <dbReference type="Pfam" id="PF00330"/>
    </source>
</evidence>
<keyword evidence="7 8" id="KW-0456">Lyase</keyword>
<evidence type="ECO:0000256" key="6">
    <source>
        <dbReference type="ARBA" id="ARBA00023128"/>
    </source>
</evidence>
<dbReference type="SUPFAM" id="SSF52016">
    <property type="entry name" value="LeuD/IlvD-like"/>
    <property type="match status" value="1"/>
</dbReference>
<keyword evidence="2 8" id="KW-0479">Metal-binding</keyword>
<evidence type="ECO:0000256" key="2">
    <source>
        <dbReference type="ARBA" id="ARBA00022723"/>
    </source>
</evidence>
<comment type="caution">
    <text evidence="11">The sequence shown here is derived from an EMBL/GenBank/DDBJ whole genome shotgun (WGS) entry which is preliminary data.</text>
</comment>
<evidence type="ECO:0000256" key="8">
    <source>
        <dbReference type="RuleBase" id="RU362107"/>
    </source>
</evidence>
<gene>
    <name evidence="11" type="ORF">BJX66DRAFT_65848</name>
</gene>